<proteinExistence type="predicted"/>
<sequence>MDDLISARWVKSSYSGDNGGECVEVAFLSAGRMGIRDSKWARGPVLWFGAAEWDAFRESVRRGGFGGSAAI</sequence>
<comment type="caution">
    <text evidence="2">The sequence shown here is derived from an EMBL/GenBank/DDBJ whole genome shotgun (WGS) entry which is preliminary data.</text>
</comment>
<name>A0ABV9ED72_9ACTN</name>
<dbReference type="RefSeq" id="WP_262842048.1">
    <property type="nucleotide sequence ID" value="NZ_JANZYP010000008.1"/>
</dbReference>
<dbReference type="Pfam" id="PF04149">
    <property type="entry name" value="DUF397"/>
    <property type="match status" value="1"/>
</dbReference>
<dbReference type="InterPro" id="IPR007278">
    <property type="entry name" value="DUF397"/>
</dbReference>
<keyword evidence="3" id="KW-1185">Reference proteome</keyword>
<dbReference type="Proteomes" id="UP001595891">
    <property type="component" value="Unassembled WGS sequence"/>
</dbReference>
<evidence type="ECO:0000313" key="2">
    <source>
        <dbReference type="EMBL" id="MFC4587496.1"/>
    </source>
</evidence>
<protein>
    <submittedName>
        <fullName evidence="2">DUF397 domain-containing protein</fullName>
    </submittedName>
</protein>
<reference evidence="3" key="1">
    <citation type="journal article" date="2019" name="Int. J. Syst. Evol. Microbiol.">
        <title>The Global Catalogue of Microorganisms (GCM) 10K type strain sequencing project: providing services to taxonomists for standard genome sequencing and annotation.</title>
        <authorList>
            <consortium name="The Broad Institute Genomics Platform"/>
            <consortium name="The Broad Institute Genome Sequencing Center for Infectious Disease"/>
            <person name="Wu L."/>
            <person name="Ma J."/>
        </authorList>
    </citation>
    <scope>NUCLEOTIDE SEQUENCE [LARGE SCALE GENOMIC DNA]</scope>
    <source>
        <strain evidence="3">CCUG 49560</strain>
    </source>
</reference>
<dbReference type="EMBL" id="JBHSFN010000008">
    <property type="protein sequence ID" value="MFC4587496.1"/>
    <property type="molecule type" value="Genomic_DNA"/>
</dbReference>
<evidence type="ECO:0000259" key="1">
    <source>
        <dbReference type="Pfam" id="PF04149"/>
    </source>
</evidence>
<gene>
    <name evidence="2" type="ORF">ACFO8L_15480</name>
</gene>
<accession>A0ABV9ED72</accession>
<evidence type="ECO:0000313" key="3">
    <source>
        <dbReference type="Proteomes" id="UP001595891"/>
    </source>
</evidence>
<organism evidence="2 3">
    <name type="scientific">Sphaerisporangium corydalis</name>
    <dbReference type="NCBI Taxonomy" id="1441875"/>
    <lineage>
        <taxon>Bacteria</taxon>
        <taxon>Bacillati</taxon>
        <taxon>Actinomycetota</taxon>
        <taxon>Actinomycetes</taxon>
        <taxon>Streptosporangiales</taxon>
        <taxon>Streptosporangiaceae</taxon>
        <taxon>Sphaerisporangium</taxon>
    </lineage>
</organism>
<feature type="domain" description="DUF397" evidence="1">
    <location>
        <begin position="7"/>
        <end position="61"/>
    </location>
</feature>